<dbReference type="GO" id="GO:0016787">
    <property type="term" value="F:hydrolase activity"/>
    <property type="evidence" value="ECO:0007669"/>
    <property type="project" value="UniProtKB-KW"/>
</dbReference>
<reference evidence="1 2" key="1">
    <citation type="submission" date="2017-11" db="EMBL/GenBank/DDBJ databases">
        <title>Complete genome of a free-living desiccation-tolerant cyanobacterium and its photosynthetic adaptation to extreme terrestrial habitat.</title>
        <authorList>
            <person name="Shang J."/>
        </authorList>
    </citation>
    <scope>NUCLEOTIDE SEQUENCE [LARGE SCALE GENOMIC DNA]</scope>
    <source>
        <strain evidence="1 2">CCNUN1</strain>
    </source>
</reference>
<organism evidence="1 2">
    <name type="scientific">Nostoc flagelliforme CCNUN1</name>
    <dbReference type="NCBI Taxonomy" id="2038116"/>
    <lineage>
        <taxon>Bacteria</taxon>
        <taxon>Bacillati</taxon>
        <taxon>Cyanobacteriota</taxon>
        <taxon>Cyanophyceae</taxon>
        <taxon>Nostocales</taxon>
        <taxon>Nostocaceae</taxon>
        <taxon>Nostoc</taxon>
    </lineage>
</organism>
<dbReference type="RefSeq" id="WP_100897026.1">
    <property type="nucleotide sequence ID" value="NZ_CAWNNC010000001.1"/>
</dbReference>
<evidence type="ECO:0000313" key="1">
    <source>
        <dbReference type="EMBL" id="AUB34413.1"/>
    </source>
</evidence>
<dbReference type="OrthoDB" id="581162at2"/>
<keyword evidence="2" id="KW-1185">Reference proteome</keyword>
<name>A0A2K8SGL5_9NOSO</name>
<proteinExistence type="predicted"/>
<sequence length="319" mass="37042">MNIDNIRLKNIKTQQNIILQSIFNVVSNSTLKSTQTQQITQSLVKTVTAIEEICFNKQATPANLSRSSRQIYSWMKFLTDEVNLQLHLESTFRMQQIAKKMLIKHGQESVKLMIEFTIFALLYKGKRFGDAAHIIVNEGFINASEEVMTALVESALFGRNQDNTRLIRSFASCEEYSNVLLELDLIVEVIAENPQGKFYNLNELFDKLNCEYFAATLAKPRLAWSQIHTYRKFGHYEPARDRVVISLTLDNGSVPEFVSEFVLYHELLHKYHGTNWVQGRRMVHTREFRISESQFKLYEEASTWLEKLATGQSSKRRHF</sequence>
<dbReference type="Proteomes" id="UP000232003">
    <property type="component" value="Chromosome"/>
</dbReference>
<keyword evidence="1" id="KW-0378">Hydrolase</keyword>
<gene>
    <name evidence="1" type="ORF">COO91_00233</name>
</gene>
<protein>
    <submittedName>
        <fullName evidence="1">Putative metal-dependent hydrolase</fullName>
    </submittedName>
</protein>
<dbReference type="KEGG" id="nfl:COO91_00233"/>
<accession>A0A2K8SGL5</accession>
<dbReference type="EMBL" id="CP024785">
    <property type="protein sequence ID" value="AUB34413.1"/>
    <property type="molecule type" value="Genomic_DNA"/>
</dbReference>
<dbReference type="AlphaFoldDB" id="A0A2K8SGL5"/>
<evidence type="ECO:0000313" key="2">
    <source>
        <dbReference type="Proteomes" id="UP000232003"/>
    </source>
</evidence>